<comment type="caution">
    <text evidence="15">The sequence shown here is derived from an EMBL/GenBank/DDBJ whole genome shotgun (WGS) entry which is preliminary data.</text>
</comment>
<keyword evidence="9" id="KW-0472">Membrane</keyword>
<evidence type="ECO:0000256" key="10">
    <source>
        <dbReference type="ARBA" id="ARBA00023237"/>
    </source>
</evidence>
<name>A0A0B4EYL7_9FUSO</name>
<feature type="domain" description="Trimeric autotransporter adhesin YadA-like head" evidence="12">
    <location>
        <begin position="758"/>
        <end position="781"/>
    </location>
</feature>
<feature type="domain" description="Trimeric autotransporter adhesin YadA-like head" evidence="12">
    <location>
        <begin position="1024"/>
        <end position="1049"/>
    </location>
</feature>
<evidence type="ECO:0000256" key="8">
    <source>
        <dbReference type="ARBA" id="ARBA00022927"/>
    </source>
</evidence>
<comment type="similarity">
    <text evidence="3">Belongs to the autotransporter-2 (AT-2) (TC 1.B.40) family.</text>
</comment>
<feature type="domain" description="Trimeric autotransporter adhesin YadA-like head" evidence="12">
    <location>
        <begin position="898"/>
        <end position="924"/>
    </location>
</feature>
<dbReference type="Gene3D" id="3.30.1300.30">
    <property type="entry name" value="GSPII I/J protein-like"/>
    <property type="match status" value="1"/>
</dbReference>
<evidence type="ECO:0000256" key="7">
    <source>
        <dbReference type="ARBA" id="ARBA00022729"/>
    </source>
</evidence>
<dbReference type="PATRIC" id="fig|1226633.4.peg.268"/>
<keyword evidence="10" id="KW-0998">Cell outer membrane</keyword>
<dbReference type="Gene3D" id="2.20.70.140">
    <property type="match status" value="1"/>
</dbReference>
<feature type="domain" description="Trimeric autotransporter adhesin YadA-like stalk" evidence="13">
    <location>
        <begin position="256"/>
        <end position="296"/>
    </location>
</feature>
<feature type="domain" description="Trimeric autotransporter adhesin YadA-like head" evidence="12">
    <location>
        <begin position="702"/>
        <end position="728"/>
    </location>
</feature>
<dbReference type="Gene3D" id="6.20.50.100">
    <property type="match status" value="2"/>
</dbReference>
<feature type="domain" description="Trimeric autotransporter adhesin YadA-like stalk" evidence="13">
    <location>
        <begin position="1292"/>
        <end position="1329"/>
    </location>
</feature>
<dbReference type="Gene3D" id="2.150.10.10">
    <property type="entry name" value="Serralysin-like metalloprotease, C-terminal"/>
    <property type="match status" value="7"/>
</dbReference>
<reference evidence="15 16" key="1">
    <citation type="submission" date="2013-08" db="EMBL/GenBank/DDBJ databases">
        <title>An opportunistic ruminal bacterium that causes liver abscesses in cattle.</title>
        <authorList>
            <person name="Benahmed F.H."/>
            <person name="Rasmussen M."/>
            <person name="Harbottle H."/>
            <person name="Soppet D."/>
            <person name="Nagaraja T.G."/>
            <person name="Davidson M."/>
        </authorList>
    </citation>
    <scope>NUCLEOTIDE SEQUENCE [LARGE SCALE GENOMIC DNA]</scope>
    <source>
        <strain evidence="15 16">B35</strain>
    </source>
</reference>
<evidence type="ECO:0000256" key="2">
    <source>
        <dbReference type="ARBA" id="ARBA00004442"/>
    </source>
</evidence>
<dbReference type="Pfam" id="PF05662">
    <property type="entry name" value="YadA_stalk"/>
    <property type="match status" value="6"/>
</dbReference>
<evidence type="ECO:0000256" key="9">
    <source>
        <dbReference type="ARBA" id="ARBA00023136"/>
    </source>
</evidence>
<feature type="domain" description="Trimeric autotransporter adhesin YadA-like head" evidence="12">
    <location>
        <begin position="89"/>
        <end position="105"/>
    </location>
</feature>
<evidence type="ECO:0000256" key="6">
    <source>
        <dbReference type="ARBA" id="ARBA00022692"/>
    </source>
</evidence>
<dbReference type="Gene3D" id="6.10.250.2040">
    <property type="match status" value="3"/>
</dbReference>
<gene>
    <name evidence="15" type="ORF">C095_01355</name>
</gene>
<dbReference type="GO" id="GO:0009986">
    <property type="term" value="C:cell surface"/>
    <property type="evidence" value="ECO:0007669"/>
    <property type="project" value="UniProtKB-SubCell"/>
</dbReference>
<feature type="domain" description="Trimeric autotransporter adhesin YadA-like head" evidence="12">
    <location>
        <begin position="968"/>
        <end position="994"/>
    </location>
</feature>
<evidence type="ECO:0000256" key="5">
    <source>
        <dbReference type="ARBA" id="ARBA00022452"/>
    </source>
</evidence>
<dbReference type="GO" id="GO:0009279">
    <property type="term" value="C:cell outer membrane"/>
    <property type="evidence" value="ECO:0007669"/>
    <property type="project" value="UniProtKB-SubCell"/>
</dbReference>
<feature type="domain" description="Trimeric autotransporter adhesin YadA-like stalk" evidence="13">
    <location>
        <begin position="1119"/>
        <end position="1150"/>
    </location>
</feature>
<keyword evidence="6" id="KW-0812">Transmembrane</keyword>
<feature type="domain" description="Autotransporter adhesin NhhA Trp-ring" evidence="14">
    <location>
        <begin position="298"/>
        <end position="331"/>
    </location>
</feature>
<evidence type="ECO:0000313" key="16">
    <source>
        <dbReference type="Proteomes" id="UP000031184"/>
    </source>
</evidence>
<feature type="domain" description="Trimeric autotransporter adhesin YadA-like stalk" evidence="13">
    <location>
        <begin position="1485"/>
        <end position="1521"/>
    </location>
</feature>
<evidence type="ECO:0000259" key="13">
    <source>
        <dbReference type="Pfam" id="PF05662"/>
    </source>
</evidence>
<dbReference type="Gene3D" id="1.20.5.170">
    <property type="match status" value="2"/>
</dbReference>
<feature type="domain" description="Trimeric autotransporter adhesin YadA-like head" evidence="12">
    <location>
        <begin position="926"/>
        <end position="952"/>
    </location>
</feature>
<feature type="domain" description="Trimeric autotransporter adhesin YadA-like C-terminal membrane anchor" evidence="11">
    <location>
        <begin position="2161"/>
        <end position="2214"/>
    </location>
</feature>
<keyword evidence="4" id="KW-0813">Transport</keyword>
<dbReference type="InterPro" id="IPR045584">
    <property type="entry name" value="Pilin-like"/>
</dbReference>
<protein>
    <submittedName>
        <fullName evidence="15">Uncharacterized protein</fullName>
    </submittedName>
</protein>
<evidence type="ECO:0000259" key="11">
    <source>
        <dbReference type="Pfam" id="PF03895"/>
    </source>
</evidence>
<evidence type="ECO:0000256" key="4">
    <source>
        <dbReference type="ARBA" id="ARBA00022448"/>
    </source>
</evidence>
<feature type="domain" description="Trimeric autotransporter adhesin YadA-like head" evidence="12">
    <location>
        <begin position="1052"/>
        <end position="1078"/>
    </location>
</feature>
<comment type="subcellular location">
    <subcellularLocation>
        <location evidence="2">Cell outer membrane</location>
    </subcellularLocation>
    <subcellularLocation>
        <location evidence="1">Cell surface</location>
    </subcellularLocation>
</comment>
<accession>A0A0B4EYL7</accession>
<evidence type="ECO:0000256" key="3">
    <source>
        <dbReference type="ARBA" id="ARBA00005848"/>
    </source>
</evidence>
<dbReference type="EMBL" id="AUZI01000008">
    <property type="protein sequence ID" value="KID50079.1"/>
    <property type="molecule type" value="Genomic_DNA"/>
</dbReference>
<dbReference type="Pfam" id="PF22414">
    <property type="entry name" value="Hia_Tpr_ring_dom"/>
    <property type="match status" value="1"/>
</dbReference>
<dbReference type="InterPro" id="IPR054742">
    <property type="entry name" value="NhhA_Tpr-ring_dom"/>
</dbReference>
<feature type="domain" description="Trimeric autotransporter adhesin YadA-like stalk" evidence="13">
    <location>
        <begin position="2092"/>
        <end position="2132"/>
    </location>
</feature>
<keyword evidence="7" id="KW-0732">Signal</keyword>
<proteinExistence type="inferred from homology"/>
<dbReference type="InterPro" id="IPR005594">
    <property type="entry name" value="YadA_C"/>
</dbReference>
<feature type="domain" description="Trimeric autotransporter adhesin YadA-like head" evidence="12">
    <location>
        <begin position="126"/>
        <end position="150"/>
    </location>
</feature>
<dbReference type="Pfam" id="PF03895">
    <property type="entry name" value="YadA_anchor"/>
    <property type="match status" value="1"/>
</dbReference>
<keyword evidence="5" id="KW-1134">Transmembrane beta strand</keyword>
<dbReference type="Proteomes" id="UP000031184">
    <property type="component" value="Unassembled WGS sequence"/>
</dbReference>
<dbReference type="CDD" id="cd12820">
    <property type="entry name" value="LbR_YadA-like"/>
    <property type="match status" value="5"/>
</dbReference>
<dbReference type="Pfam" id="PF05658">
    <property type="entry name" value="YadA_head"/>
    <property type="match status" value="14"/>
</dbReference>
<evidence type="ECO:0000259" key="12">
    <source>
        <dbReference type="Pfam" id="PF05658"/>
    </source>
</evidence>
<feature type="domain" description="Trimeric autotransporter adhesin YadA-like head" evidence="12">
    <location>
        <begin position="786"/>
        <end position="812"/>
    </location>
</feature>
<feature type="domain" description="Trimeric autotransporter adhesin YadA-like stalk" evidence="13">
    <location>
        <begin position="1734"/>
        <end position="1775"/>
    </location>
</feature>
<feature type="domain" description="Trimeric autotransporter adhesin YadA-like head" evidence="12">
    <location>
        <begin position="842"/>
        <end position="865"/>
    </location>
</feature>
<dbReference type="GO" id="GO:0015031">
    <property type="term" value="P:protein transport"/>
    <property type="evidence" value="ECO:0007669"/>
    <property type="project" value="UniProtKB-KW"/>
</dbReference>
<dbReference type="InterPro" id="IPR008635">
    <property type="entry name" value="Coiled_stalk_dom"/>
</dbReference>
<feature type="domain" description="Trimeric autotransporter adhesin YadA-like head" evidence="12">
    <location>
        <begin position="730"/>
        <end position="754"/>
    </location>
</feature>
<organism evidence="15 16">
    <name type="scientific">Fusobacterium necrophorum subsp. funduliforme B35</name>
    <dbReference type="NCBI Taxonomy" id="1226633"/>
    <lineage>
        <taxon>Bacteria</taxon>
        <taxon>Fusobacteriati</taxon>
        <taxon>Fusobacteriota</taxon>
        <taxon>Fusobacteriia</taxon>
        <taxon>Fusobacteriales</taxon>
        <taxon>Fusobacteriaceae</taxon>
        <taxon>Fusobacterium</taxon>
    </lineage>
</organism>
<feature type="domain" description="Trimeric autotransporter adhesin YadA-like head" evidence="12">
    <location>
        <begin position="188"/>
        <end position="213"/>
    </location>
</feature>
<evidence type="ECO:0000259" key="14">
    <source>
        <dbReference type="Pfam" id="PF22414"/>
    </source>
</evidence>
<keyword evidence="8" id="KW-0653">Protein transport</keyword>
<dbReference type="InterPro" id="IPR011049">
    <property type="entry name" value="Serralysin-like_metalloprot_C"/>
</dbReference>
<sequence>MKPYNYRNKHNENYEEVTGLGNHTGDSYSNQERQIKSIAIGDHSTAKDGGIALGSYAYAKHKYNLQNPTYQNGLAIAIGNWSSATDLAAIAIGAGANASGINSLAMMRQSAAVGKYSTAIGTTSAAVGDGSIALGQSSTAEGQQSIAIGSSDTVDKFDISGKNIYNPETSAHSKGKKSIAIGSGALSEGENSLALGVGAKSTLQDSVALGQGAATQSGTKVSNISENNITYNNFSGTLTKDNMVVSLGTKGGERQLQHVAAGQISKESTDAVNGSQLYSVIKNASWTIQNKGNEMNRVHFGDKVDFIDGEGTTVEVKKEDEHKTSVKYSINKSSLTVDSNTGMVSAEKKDGNHFATAEDVAKAINDSEKSTTVKSEDETLIKVNETKKHDKAFETEYTISLGEKAKKTIEDVTTKKITVSGGETEANSFTVAEGGNIKVISTGEDGIVKVGADASKKAITVGIDKQKFDDAVTNNKTVQENMTKITNNEEAIEDLKNNTIALAGNSGTTNSQSLSEQAIKFNIKGDGTYLNAEAKDDTVTLSLKDNSITKEKLSDDVGLNFSGNHGTGNVKLKTGTFTIKGENGITTNASDSNLVVKIDEETKKKIDNAADTNLSNVTNEGKKVIQSLVDMEDGENTKVSSRIDGDIKKFKVNVKADGRVENGNQQIVTGDTVYKAIEKNKIHYFSINNPDEIEGNYNNDGATGKNAMAIGKNTGAMGQEAIAVGTKAYAKADNTVVFGKNAVAEKSGGIAIGAEVYANMDSTIVLGKNATANKSNSIAIGKAVHANGERSFVLGEFSTTSGENSFVVGTNSHAKGSRAVVFGSGNTSDGNNGFSVGISNHAKADSSVAQGRNNVTEGKNSIAVGIYNVTKSNNAIAQGIDNVAEGSNSFAAGYHNIASKDRSIAMGINSNAHGNGAVAIGRSSTANKENGIVMGIDSHVNGDNAMAIGNHATANQASSVSIGKDVHANAENSVVIGRNSGTQGANSLAIGSRAFTNNKDSVVIGNEVSSTAEKTIILGDHSYANAKNSVVIGMNSTVNAENTVSIGNASHAKGESSISFGASSVSDAKKSIALGAESIANREAGVKGESFGAVNTEGAVWTATLGALSIGENSTKTRQITGVAAGKEDTDAVNVAQLKQIKHNIDKNSHLNYTTDTKSGVIDFQKNEVLGILGDGEVLTYQGKENKYLSTEFDEKGNVRVHLTDKTKETLGKADTAMQSWKLQANGKDDTDVKNGELVNFKDGKNVTVVKKERELSFDVKGDLQDISSISNGTTKLSFSEGKNEISVHNAKITNVAAGTQDTDAVNVSQLEEAKAAATTKVKAGTNIVSVTSEMDPVTKASTYTINAKATEVVGDGEIAVTSSTDNQTNVTTYKIDSTALSTKVNQNKEELKRIDDDLKNGVFSVSANGAEKDNIAINENIDFSSGNENITVSYDKSENKFTHTLSNTLKGISSIQNDKGIGFTIGDKTITFVNPSDSKQGVQLKNIADGTDPNDAVNKGQLDQAKAAATTKVDKLDENVIVKAENNKDGSTTYKVGLANKLSIGKEETSVSLDGDKGTLNVGKKVLIDGMTGVASFDRVVIKGDAGTIDGLTNKEWDPNKYVTGQAATEDQLKVLDKKIQDNTEDLVNKGMNFAGNDYDETDESTIIHKNLGERFEVVGRLKSDMEASSDNIRTRVLKDKQQLEILMSERPVFKEVTAGTDEKTKVVIGDSGIQVGGNTYISKEGMNANGKKITNVGAGELSSTSTDAVNGAQLYAAQKAATTKVVGDKNVTVGSVSNEDGSTTYKVSLNDKISLGDKIRLDGTTGNADFGKVKVNGENGEITGLTNTTTKGESFAKVGRAATEEQLKEVQDNVTTKIDNLSTELTDKGMNFVGNSGETVHKNLGETLAVKGSGSKDDDQYSSENIKTRVQNGELEIMLDKHVSVDTLTAKEGLDIIGKPGKDGKNTEAKIFVKEGEAGVAGTDGENMDRIVYKDSKNREHTLATHDDGMKYGGDIGESIKKQLNETVNVRGGITDADKLSQEANIGVVSDGKDNLTIRLAKDIKDLSSITLLDPSGNKTVIHGEGVTIIPKDGKEIKLSNKGLDNGGNKITNIAAGTESNDAVNVGQLNEVKEVINNHAAAISNNTRKIEKMHGDMRRGFANAAAMSTLKFMEIGMNQATVGAAIGTYKGNQAVAVGVQTAPTENIRVHANVSIAPSREQVDTMAGVGASWRFNLK</sequence>
<evidence type="ECO:0000256" key="1">
    <source>
        <dbReference type="ARBA" id="ARBA00004241"/>
    </source>
</evidence>
<dbReference type="InterPro" id="IPR008640">
    <property type="entry name" value="Adhesin_Head_dom"/>
</dbReference>
<dbReference type="SUPFAM" id="SSF54523">
    <property type="entry name" value="Pili subunits"/>
    <property type="match status" value="1"/>
</dbReference>
<dbReference type="SUPFAM" id="SSF101967">
    <property type="entry name" value="Adhesin YadA, collagen-binding domain"/>
    <property type="match status" value="7"/>
</dbReference>
<evidence type="ECO:0000313" key="15">
    <source>
        <dbReference type="EMBL" id="KID50079.1"/>
    </source>
</evidence>
<feature type="domain" description="Trimeric autotransporter adhesin YadA-like head" evidence="12">
    <location>
        <begin position="873"/>
        <end position="894"/>
    </location>
</feature>